<comment type="caution">
    <text evidence="1">The sequence shown here is derived from an EMBL/GenBank/DDBJ whole genome shotgun (WGS) entry which is preliminary data.</text>
</comment>
<sequence length="37" mass="4036">MLKDIVIQALKQVQSDCSSLTKSAIPQSIIEAWTTST</sequence>
<gene>
    <name evidence="1" type="ORF">JCM19232_294</name>
</gene>
<organism evidence="1 2">
    <name type="scientific">Vibrio ishigakensis</name>
    <dbReference type="NCBI Taxonomy" id="1481914"/>
    <lineage>
        <taxon>Bacteria</taxon>
        <taxon>Pseudomonadati</taxon>
        <taxon>Pseudomonadota</taxon>
        <taxon>Gammaproteobacteria</taxon>
        <taxon>Vibrionales</taxon>
        <taxon>Vibrionaceae</taxon>
        <taxon>Vibrio</taxon>
    </lineage>
</organism>
<dbReference type="EMBL" id="BBSA01000001">
    <property type="protein sequence ID" value="GAM59961.1"/>
    <property type="molecule type" value="Genomic_DNA"/>
</dbReference>
<reference evidence="1 2" key="2">
    <citation type="submission" date="2015-01" db="EMBL/GenBank/DDBJ databases">
        <authorList>
            <consortium name="NBRP consortium"/>
            <person name="Sawabe T."/>
            <person name="Meirelles P."/>
            <person name="Feng G."/>
            <person name="Sayaka M."/>
            <person name="Hattori M."/>
            <person name="Ohkuma M."/>
        </authorList>
    </citation>
    <scope>NUCLEOTIDE SEQUENCE [LARGE SCALE GENOMIC DNA]</scope>
    <source>
        <strain evidence="1 2">JCM19232</strain>
    </source>
</reference>
<name>A0A0B8P196_9VIBR</name>
<proteinExistence type="predicted"/>
<reference evidence="1 2" key="1">
    <citation type="submission" date="2015-01" db="EMBL/GenBank/DDBJ databases">
        <title>Vibrio sp. C5 JCM 19232 whole genome shotgun sequence.</title>
        <authorList>
            <person name="Sawabe T."/>
            <person name="Meirelles P."/>
            <person name="Feng G."/>
            <person name="Sayaka M."/>
            <person name="Hattori M."/>
            <person name="Ohkuma M."/>
        </authorList>
    </citation>
    <scope>NUCLEOTIDE SEQUENCE [LARGE SCALE GENOMIC DNA]</scope>
    <source>
        <strain evidence="1 2">JCM19232</strain>
    </source>
</reference>
<protein>
    <submittedName>
        <fullName evidence="1">Uncharacterized protein</fullName>
    </submittedName>
</protein>
<evidence type="ECO:0000313" key="2">
    <source>
        <dbReference type="Proteomes" id="UP000031670"/>
    </source>
</evidence>
<evidence type="ECO:0000313" key="1">
    <source>
        <dbReference type="EMBL" id="GAM59961.1"/>
    </source>
</evidence>
<dbReference type="Proteomes" id="UP000031670">
    <property type="component" value="Unassembled WGS sequence"/>
</dbReference>
<accession>A0A0B8P196</accession>
<dbReference type="AlphaFoldDB" id="A0A0B8P196"/>